<keyword evidence="10" id="KW-0282">Flagellum</keyword>
<dbReference type="GO" id="GO:0071978">
    <property type="term" value="P:bacterial-type flagellum-dependent swarming motility"/>
    <property type="evidence" value="ECO:0007669"/>
    <property type="project" value="TreeGrafter"/>
</dbReference>
<dbReference type="GO" id="GO:0009424">
    <property type="term" value="C:bacterial-type flagellum hook"/>
    <property type="evidence" value="ECO:0007669"/>
    <property type="project" value="InterPro"/>
</dbReference>
<comment type="subcellular location">
    <subcellularLocation>
        <location evidence="1 5">Bacterial flagellum basal body</location>
    </subcellularLocation>
</comment>
<evidence type="ECO:0000259" key="7">
    <source>
        <dbReference type="Pfam" id="PF06429"/>
    </source>
</evidence>
<sequence>MASFYIPLTGLNADSTALNTIANNLSNMNTTGFKSKSVNFSDLFYQQIGEAGSGDPIQRGSGTQVCSIETDFSNGSPNTTNVDTNVALQGNGFFVVGSGTDTLLTRDGDFSLDLNGNLVTSSGLNVMGFPAVNGVVNSNAPLAPVHIPVGEVEPPSGTTSFGVTATLNSAADINDKLAGKIQVYDSLGNAYQAQVTFTKTATNTWSYNVTLPDTLAATMGNATQVYNFGSSGGVPATVDPSTNLTITGINASNNVSTTINAPTVTAGETIVQYAADLQNALTAANIQGTVTANNGQLTISGANLTTAGSVIQDPVSSASSSGILTFDSNGNLVSPSTDVTGITFSGLSDGASNMDMTWNLFGPDGTSSLTQVVAQTSSVSASTQDGFASGNYSGFTIGSDGTVTATFNNGQKLNVSQLALGNVVNLQGLQDMGNGDFSTSLASGTAAIGVSGTSGLGSMQGGALEASNVNISAEFSDLIIAQRAFEANSKAVTTFDTITQETINMIH</sequence>
<dbReference type="InterPro" id="IPR037058">
    <property type="entry name" value="Falgellar_hook_FlgE_sf"/>
</dbReference>
<dbReference type="GO" id="GO:0044780">
    <property type="term" value="P:bacterial-type flagellum assembly"/>
    <property type="evidence" value="ECO:0007669"/>
    <property type="project" value="InterPro"/>
</dbReference>
<dbReference type="SUPFAM" id="SSF117143">
    <property type="entry name" value="Flagellar hook protein flgE"/>
    <property type="match status" value="2"/>
</dbReference>
<feature type="domain" description="Flagellar hook protein FlgE D2" evidence="8">
    <location>
        <begin position="180"/>
        <end position="276"/>
    </location>
</feature>
<evidence type="ECO:0000259" key="9">
    <source>
        <dbReference type="Pfam" id="PF22692"/>
    </source>
</evidence>
<keyword evidence="10" id="KW-0966">Cell projection</keyword>
<dbReference type="Gene3D" id="2.60.98.20">
    <property type="entry name" value="Flagellar hook protein FlgE"/>
    <property type="match status" value="1"/>
</dbReference>
<protein>
    <recommendedName>
        <fullName evidence="3">Flagellar hook protein FlgE</fullName>
    </recommendedName>
</protein>
<evidence type="ECO:0000259" key="8">
    <source>
        <dbReference type="Pfam" id="PF07559"/>
    </source>
</evidence>
<feature type="domain" description="Flagellar hook protein FlgE/F/G-like D1" evidence="9">
    <location>
        <begin position="87"/>
        <end position="163"/>
    </location>
</feature>
<dbReference type="Pfam" id="PF06429">
    <property type="entry name" value="Flg_bbr_C"/>
    <property type="match status" value="1"/>
</dbReference>
<organism evidence="10">
    <name type="scientific">Telmatobacter sp. DSM 110680</name>
    <dbReference type="NCBI Taxonomy" id="3036704"/>
    <lineage>
        <taxon>Bacteria</taxon>
        <taxon>Pseudomonadati</taxon>
        <taxon>Acidobacteriota</taxon>
        <taxon>Terriglobia</taxon>
        <taxon>Terriglobales</taxon>
        <taxon>Acidobacteriaceae</taxon>
        <taxon>Telmatobacter</taxon>
    </lineage>
</organism>
<evidence type="ECO:0000256" key="2">
    <source>
        <dbReference type="ARBA" id="ARBA00009677"/>
    </source>
</evidence>
<dbReference type="EMBL" id="CP121196">
    <property type="protein sequence ID" value="XBH16006.1"/>
    <property type="molecule type" value="Genomic_DNA"/>
</dbReference>
<dbReference type="Pfam" id="PF07559">
    <property type="entry name" value="FlgE_D2"/>
    <property type="match status" value="1"/>
</dbReference>
<dbReference type="GO" id="GO:0005198">
    <property type="term" value="F:structural molecule activity"/>
    <property type="evidence" value="ECO:0007669"/>
    <property type="project" value="InterPro"/>
</dbReference>
<dbReference type="InterPro" id="IPR001444">
    <property type="entry name" value="Flag_bb_rod_N"/>
</dbReference>
<dbReference type="PRINTS" id="PR01005">
    <property type="entry name" value="FLGHOOKAP1"/>
</dbReference>
<evidence type="ECO:0000256" key="5">
    <source>
        <dbReference type="RuleBase" id="RU362116"/>
    </source>
</evidence>
<reference evidence="10" key="1">
    <citation type="submission" date="2023-03" db="EMBL/GenBank/DDBJ databases">
        <title>Edaphobacter sp.</title>
        <authorList>
            <person name="Huber K.J."/>
            <person name="Papendorf J."/>
            <person name="Pilke C."/>
            <person name="Bunk B."/>
            <person name="Sproeer C."/>
            <person name="Pester M."/>
        </authorList>
    </citation>
    <scope>NUCLEOTIDE SEQUENCE</scope>
    <source>
        <strain evidence="10">DSM 110680</strain>
    </source>
</reference>
<evidence type="ECO:0000259" key="6">
    <source>
        <dbReference type="Pfam" id="PF00460"/>
    </source>
</evidence>
<dbReference type="NCBIfam" id="TIGR03506">
    <property type="entry name" value="FlgEFG_subfam"/>
    <property type="match status" value="2"/>
</dbReference>
<keyword evidence="10" id="KW-0969">Cilium</keyword>
<dbReference type="InterPro" id="IPR053967">
    <property type="entry name" value="LlgE_F_G-like_D1"/>
</dbReference>
<proteinExistence type="inferred from homology"/>
<dbReference type="GO" id="GO:0009425">
    <property type="term" value="C:bacterial-type flagellum basal body"/>
    <property type="evidence" value="ECO:0007669"/>
    <property type="project" value="UniProtKB-SubCell"/>
</dbReference>
<dbReference type="InterPro" id="IPR011491">
    <property type="entry name" value="FlgE_D2"/>
</dbReference>
<gene>
    <name evidence="10" type="ORF">P8935_15690</name>
</gene>
<evidence type="ECO:0000256" key="1">
    <source>
        <dbReference type="ARBA" id="ARBA00004117"/>
    </source>
</evidence>
<evidence type="ECO:0000256" key="4">
    <source>
        <dbReference type="ARBA" id="ARBA00023143"/>
    </source>
</evidence>
<dbReference type="PANTHER" id="PTHR30435">
    <property type="entry name" value="FLAGELLAR PROTEIN"/>
    <property type="match status" value="1"/>
</dbReference>
<evidence type="ECO:0000313" key="10">
    <source>
        <dbReference type="EMBL" id="XBH16006.1"/>
    </source>
</evidence>
<dbReference type="AlphaFoldDB" id="A0AAU7DGS4"/>
<feature type="domain" description="Flagellar basal body rod protein N-terminal" evidence="6">
    <location>
        <begin position="7"/>
        <end position="34"/>
    </location>
</feature>
<dbReference type="PANTHER" id="PTHR30435:SF19">
    <property type="entry name" value="FLAGELLAR BASAL-BODY ROD PROTEIN FLGG"/>
    <property type="match status" value="1"/>
</dbReference>
<evidence type="ECO:0000256" key="3">
    <source>
        <dbReference type="ARBA" id="ARBA00019015"/>
    </source>
</evidence>
<comment type="similarity">
    <text evidence="2 5">Belongs to the flagella basal body rod proteins family.</text>
</comment>
<dbReference type="InterPro" id="IPR019776">
    <property type="entry name" value="Flagellar_basal_body_rod_CS"/>
</dbReference>
<dbReference type="Pfam" id="PF22692">
    <property type="entry name" value="LlgE_F_G_D1"/>
    <property type="match status" value="1"/>
</dbReference>
<dbReference type="Pfam" id="PF00460">
    <property type="entry name" value="Flg_bb_rod"/>
    <property type="match status" value="1"/>
</dbReference>
<dbReference type="InterPro" id="IPR002371">
    <property type="entry name" value="FlgK"/>
</dbReference>
<keyword evidence="4 5" id="KW-0975">Bacterial flagellum</keyword>
<dbReference type="GO" id="GO:0005829">
    <property type="term" value="C:cytosol"/>
    <property type="evidence" value="ECO:0007669"/>
    <property type="project" value="TreeGrafter"/>
</dbReference>
<feature type="domain" description="Flagellar basal-body/hook protein C-terminal" evidence="7">
    <location>
        <begin position="461"/>
        <end position="505"/>
    </location>
</feature>
<accession>A0AAU7DGS4</accession>
<dbReference type="InterPro" id="IPR020013">
    <property type="entry name" value="Flagellar_FlgE/F/G"/>
</dbReference>
<dbReference type="InterPro" id="IPR037925">
    <property type="entry name" value="FlgE/F/G-like"/>
</dbReference>
<dbReference type="InterPro" id="IPR010930">
    <property type="entry name" value="Flg_bb/hook_C_dom"/>
</dbReference>
<dbReference type="RefSeq" id="WP_348261237.1">
    <property type="nucleotide sequence ID" value="NZ_CP121196.1"/>
</dbReference>
<dbReference type="PROSITE" id="PS00588">
    <property type="entry name" value="FLAGELLA_BB_ROD"/>
    <property type="match status" value="1"/>
</dbReference>
<name>A0AAU7DGS4_9BACT</name>